<feature type="disulfide bond" evidence="5">
    <location>
        <begin position="125"/>
        <end position="132"/>
    </location>
</feature>
<dbReference type="Gene3D" id="4.10.800.10">
    <property type="entry name" value="Thyroglobulin type-1"/>
    <property type="match status" value="2"/>
</dbReference>
<dbReference type="InterPro" id="IPR036857">
    <property type="entry name" value="Thyroglobulin_1_sf"/>
</dbReference>
<keyword evidence="8" id="KW-0800">Toxin</keyword>
<gene>
    <name evidence="8" type="ORF">B4U80_12765</name>
</gene>
<dbReference type="GO" id="GO:0007160">
    <property type="term" value="P:cell-matrix adhesion"/>
    <property type="evidence" value="ECO:0007669"/>
    <property type="project" value="TreeGrafter"/>
</dbReference>
<reference evidence="8 9" key="1">
    <citation type="journal article" date="2018" name="Gigascience">
        <title>Genomes of trombidid mites reveal novel predicted allergens and laterally-transferred genes associated with secondary metabolism.</title>
        <authorList>
            <person name="Dong X."/>
            <person name="Chaisiri K."/>
            <person name="Xia D."/>
            <person name="Armstrong S.D."/>
            <person name="Fang Y."/>
            <person name="Donnelly M.J."/>
            <person name="Kadowaki T."/>
            <person name="McGarry J.W."/>
            <person name="Darby A.C."/>
            <person name="Makepeace B.L."/>
        </authorList>
    </citation>
    <scope>NUCLEOTIDE SEQUENCE [LARGE SCALE GENOMIC DNA]</scope>
    <source>
        <strain evidence="8">UoL-UT</strain>
    </source>
</reference>
<feature type="signal peptide" evidence="6">
    <location>
        <begin position="1"/>
        <end position="18"/>
    </location>
</feature>
<comment type="caution">
    <text evidence="8">The sequence shown here is derived from an EMBL/GenBank/DDBJ whole genome shotgun (WGS) entry which is preliminary data.</text>
</comment>
<evidence type="ECO:0000256" key="5">
    <source>
        <dbReference type="PROSITE-ProRule" id="PRU00500"/>
    </source>
</evidence>
<proteinExistence type="predicted"/>
<dbReference type="InterPro" id="IPR000716">
    <property type="entry name" value="Thyroglobulin_1"/>
</dbReference>
<feature type="domain" description="Thyroglobulin type-1" evidence="7">
    <location>
        <begin position="90"/>
        <end position="152"/>
    </location>
</feature>
<dbReference type="SUPFAM" id="SSF57610">
    <property type="entry name" value="Thyroglobulin type-1 domain"/>
    <property type="match status" value="2"/>
</dbReference>
<keyword evidence="6" id="KW-0732">Signal</keyword>
<dbReference type="PANTHER" id="PTHR12352">
    <property type="entry name" value="SECRETED MODULAR CALCIUM-BINDING PROTEIN"/>
    <property type="match status" value="1"/>
</dbReference>
<dbReference type="Proteomes" id="UP000288716">
    <property type="component" value="Unassembled WGS sequence"/>
</dbReference>
<dbReference type="PROSITE" id="PS51162">
    <property type="entry name" value="THYROGLOBULIN_1_2"/>
    <property type="match status" value="2"/>
</dbReference>
<evidence type="ECO:0000259" key="7">
    <source>
        <dbReference type="PROSITE" id="PS51162"/>
    </source>
</evidence>
<evidence type="ECO:0000256" key="6">
    <source>
        <dbReference type="SAM" id="SignalP"/>
    </source>
</evidence>
<name>A0A443SMX1_9ACAR</name>
<keyword evidence="9" id="KW-1185">Reference proteome</keyword>
<dbReference type="InterPro" id="IPR051950">
    <property type="entry name" value="Dev_reg/Prot_inhib"/>
</dbReference>
<dbReference type="SMART" id="SM00211">
    <property type="entry name" value="TY"/>
    <property type="match status" value="2"/>
</dbReference>
<comment type="subcellular location">
    <subcellularLocation>
        <location evidence="1">Secreted</location>
    </subcellularLocation>
</comment>
<evidence type="ECO:0000256" key="1">
    <source>
        <dbReference type="ARBA" id="ARBA00004613"/>
    </source>
</evidence>
<dbReference type="VEuPathDB" id="VectorBase:LDEU003157"/>
<evidence type="ECO:0000256" key="2">
    <source>
        <dbReference type="ARBA" id="ARBA00022525"/>
    </source>
</evidence>
<keyword evidence="8" id="KW-0528">Neurotoxin</keyword>
<dbReference type="EMBL" id="NCKV01001168">
    <property type="protein sequence ID" value="RWS28881.1"/>
    <property type="molecule type" value="Genomic_DNA"/>
</dbReference>
<protein>
    <submittedName>
        <fullName evidence="8">Putative neurotoxin LTDF S-18-like protein</fullName>
    </submittedName>
</protein>
<dbReference type="AlphaFoldDB" id="A0A443SMX1"/>
<evidence type="ECO:0000256" key="3">
    <source>
        <dbReference type="ARBA" id="ARBA00022737"/>
    </source>
</evidence>
<dbReference type="GO" id="GO:0005615">
    <property type="term" value="C:extracellular space"/>
    <property type="evidence" value="ECO:0007669"/>
    <property type="project" value="TreeGrafter"/>
</dbReference>
<evidence type="ECO:0000313" key="9">
    <source>
        <dbReference type="Proteomes" id="UP000288716"/>
    </source>
</evidence>
<feature type="domain" description="Thyroglobulin type-1" evidence="7">
    <location>
        <begin position="26"/>
        <end position="78"/>
    </location>
</feature>
<dbReference type="PANTHER" id="PTHR12352:SF3">
    <property type="entry name" value="NIDOGEN-2"/>
    <property type="match status" value="1"/>
</dbReference>
<evidence type="ECO:0000256" key="4">
    <source>
        <dbReference type="ARBA" id="ARBA00023157"/>
    </source>
</evidence>
<keyword evidence="4 5" id="KW-1015">Disulfide bond</keyword>
<dbReference type="Pfam" id="PF00086">
    <property type="entry name" value="Thyroglobulin_1"/>
    <property type="match status" value="2"/>
</dbReference>
<organism evidence="8 9">
    <name type="scientific">Leptotrombidium deliense</name>
    <dbReference type="NCBI Taxonomy" id="299467"/>
    <lineage>
        <taxon>Eukaryota</taxon>
        <taxon>Metazoa</taxon>
        <taxon>Ecdysozoa</taxon>
        <taxon>Arthropoda</taxon>
        <taxon>Chelicerata</taxon>
        <taxon>Arachnida</taxon>
        <taxon>Acari</taxon>
        <taxon>Acariformes</taxon>
        <taxon>Trombidiformes</taxon>
        <taxon>Prostigmata</taxon>
        <taxon>Anystina</taxon>
        <taxon>Parasitengona</taxon>
        <taxon>Trombiculoidea</taxon>
        <taxon>Trombiculidae</taxon>
        <taxon>Leptotrombidium</taxon>
    </lineage>
</organism>
<evidence type="ECO:0000313" key="8">
    <source>
        <dbReference type="EMBL" id="RWS28881.1"/>
    </source>
</evidence>
<accession>A0A443SMX1</accession>
<feature type="chain" id="PRO_5019153072" evidence="6">
    <location>
        <begin position="19"/>
        <end position="153"/>
    </location>
</feature>
<dbReference type="CDD" id="cd00191">
    <property type="entry name" value="TY"/>
    <property type="match status" value="1"/>
</dbReference>
<sequence length="153" mass="16825">MNCYELLVIFAIIGFATCGVVPASNKTLCQEHREREQKSSNVAKLVPECDENGDYKPKACYGESVNGKPFCICFAKNGDVVKSPSRNTAACACYVEQHEATKPPLRKGAFKPSCEKDGTYSKKQCHSSTGMCWCSLPDGKRKTEPSREEVKCA</sequence>
<comment type="caution">
    <text evidence="5">Lacks conserved residue(s) required for the propagation of feature annotation.</text>
</comment>
<dbReference type="GO" id="GO:0005604">
    <property type="term" value="C:basement membrane"/>
    <property type="evidence" value="ECO:0007669"/>
    <property type="project" value="TreeGrafter"/>
</dbReference>
<keyword evidence="3" id="KW-0677">Repeat</keyword>
<dbReference type="STRING" id="299467.A0A443SMX1"/>
<dbReference type="OrthoDB" id="6434610at2759"/>
<keyword evidence="2" id="KW-0964">Secreted</keyword>